<name>A0A4V6NGT2_9FLAO</name>
<comment type="caution">
    <text evidence="1">The sequence shown here is derived from an EMBL/GenBank/DDBJ whole genome shotgun (WGS) entry which is preliminary data.</text>
</comment>
<protein>
    <submittedName>
        <fullName evidence="1">Uncharacterized protein</fullName>
    </submittedName>
</protein>
<dbReference type="EMBL" id="SLUP01000011">
    <property type="protein sequence ID" value="TCL62857.1"/>
    <property type="molecule type" value="Genomic_DNA"/>
</dbReference>
<sequence length="91" mass="10251">MKPNIELNIDQLVLEGFSRNEAYAITQSLQAELHQLIENGRLENTLTQEYHQQKMTLNPISTLANTRPEGVGRQIAQSIFSSLIQNGNTNL</sequence>
<accession>A0A4V6NGT2</accession>
<keyword evidence="2" id="KW-1185">Reference proteome</keyword>
<gene>
    <name evidence="1" type="ORF">EV196_11153</name>
</gene>
<dbReference type="RefSeq" id="WP_132219290.1">
    <property type="nucleotide sequence ID" value="NZ_OX156936.1"/>
</dbReference>
<dbReference type="AlphaFoldDB" id="A0A4V6NGT2"/>
<organism evidence="1 2">
    <name type="scientific">Mariniflexile fucanivorans</name>
    <dbReference type="NCBI Taxonomy" id="264023"/>
    <lineage>
        <taxon>Bacteria</taxon>
        <taxon>Pseudomonadati</taxon>
        <taxon>Bacteroidota</taxon>
        <taxon>Flavobacteriia</taxon>
        <taxon>Flavobacteriales</taxon>
        <taxon>Flavobacteriaceae</taxon>
        <taxon>Mariniflexile</taxon>
    </lineage>
</organism>
<evidence type="ECO:0000313" key="1">
    <source>
        <dbReference type="EMBL" id="TCL62857.1"/>
    </source>
</evidence>
<dbReference type="Proteomes" id="UP000295455">
    <property type="component" value="Unassembled WGS sequence"/>
</dbReference>
<proteinExistence type="predicted"/>
<reference evidence="1 2" key="1">
    <citation type="submission" date="2019-03" db="EMBL/GenBank/DDBJ databases">
        <title>Genomic Encyclopedia of Type Strains, Phase IV (KMG-IV): sequencing the most valuable type-strain genomes for metagenomic binning, comparative biology and taxonomic classification.</title>
        <authorList>
            <person name="Goeker M."/>
        </authorList>
    </citation>
    <scope>NUCLEOTIDE SEQUENCE [LARGE SCALE GENOMIC DNA]</scope>
    <source>
        <strain evidence="1 2">DSM 18792</strain>
    </source>
</reference>
<dbReference type="OrthoDB" id="680973at2"/>
<evidence type="ECO:0000313" key="2">
    <source>
        <dbReference type="Proteomes" id="UP000295455"/>
    </source>
</evidence>